<reference evidence="4 5" key="1">
    <citation type="submission" date="2024-09" db="EMBL/GenBank/DDBJ databases">
        <authorList>
            <person name="Sun Q."/>
            <person name="Mori K."/>
        </authorList>
    </citation>
    <scope>NUCLEOTIDE SEQUENCE [LARGE SCALE GENOMIC DNA]</scope>
    <source>
        <strain evidence="4 5">JCM 4557</strain>
    </source>
</reference>
<dbReference type="Pfam" id="PF01670">
    <property type="entry name" value="Glyco_hydro_12"/>
    <property type="match status" value="1"/>
</dbReference>
<evidence type="ECO:0000313" key="5">
    <source>
        <dbReference type="Proteomes" id="UP001589887"/>
    </source>
</evidence>
<dbReference type="PANTHER" id="PTHR34002">
    <property type="entry name" value="BLR1656 PROTEIN"/>
    <property type="match status" value="1"/>
</dbReference>
<accession>A0ABV6TAI6</accession>
<dbReference type="InterPro" id="IPR000772">
    <property type="entry name" value="Ricin_B_lectin"/>
</dbReference>
<keyword evidence="2" id="KW-0378">Hydrolase</keyword>
<dbReference type="InterPro" id="IPR013319">
    <property type="entry name" value="GH11/12"/>
</dbReference>
<keyword evidence="2" id="KW-0119">Carbohydrate metabolism</keyword>
<protein>
    <submittedName>
        <fullName evidence="4">RICIN domain-containing protein</fullName>
    </submittedName>
</protein>
<comment type="similarity">
    <text evidence="1 2">Belongs to the glycosyl hydrolase 12 (cellulase H) family.</text>
</comment>
<gene>
    <name evidence="4" type="ORF">ACFH04_03380</name>
</gene>
<dbReference type="Gene3D" id="2.60.120.180">
    <property type="match status" value="1"/>
</dbReference>
<evidence type="ECO:0000313" key="4">
    <source>
        <dbReference type="EMBL" id="MFC0842782.1"/>
    </source>
</evidence>
<name>A0ABV6TAI6_9ACTN</name>
<keyword evidence="2" id="KW-0624">Polysaccharide degradation</keyword>
<dbReference type="SUPFAM" id="SSF49899">
    <property type="entry name" value="Concanavalin A-like lectins/glucanases"/>
    <property type="match status" value="1"/>
</dbReference>
<organism evidence="4 5">
    <name type="scientific">Streptomyces noboritoensis</name>
    <dbReference type="NCBI Taxonomy" id="67337"/>
    <lineage>
        <taxon>Bacteria</taxon>
        <taxon>Bacillati</taxon>
        <taxon>Actinomycetota</taxon>
        <taxon>Actinomycetes</taxon>
        <taxon>Kitasatosporales</taxon>
        <taxon>Streptomycetaceae</taxon>
        <taxon>Streptomyces</taxon>
    </lineage>
</organism>
<dbReference type="PROSITE" id="PS50231">
    <property type="entry name" value="RICIN_B_LECTIN"/>
    <property type="match status" value="1"/>
</dbReference>
<keyword evidence="5" id="KW-1185">Reference proteome</keyword>
<dbReference type="Gene3D" id="2.80.10.50">
    <property type="match status" value="2"/>
</dbReference>
<dbReference type="SUPFAM" id="SSF50370">
    <property type="entry name" value="Ricin B-like lectins"/>
    <property type="match status" value="1"/>
</dbReference>
<keyword evidence="2" id="KW-0326">Glycosidase</keyword>
<dbReference type="PANTHER" id="PTHR34002:SF9">
    <property type="entry name" value="XYLOGLUCAN-SPECIFIC ENDO-BETA-1,4-GLUCANASE A"/>
    <property type="match status" value="1"/>
</dbReference>
<dbReference type="InterPro" id="IPR013320">
    <property type="entry name" value="ConA-like_dom_sf"/>
</dbReference>
<dbReference type="SMART" id="SM00458">
    <property type="entry name" value="RICIN"/>
    <property type="match status" value="1"/>
</dbReference>
<comment type="caution">
    <text evidence="4">The sequence shown here is derived from an EMBL/GenBank/DDBJ whole genome shotgun (WGS) entry which is preliminary data.</text>
</comment>
<evidence type="ECO:0000259" key="3">
    <source>
        <dbReference type="SMART" id="SM00458"/>
    </source>
</evidence>
<feature type="domain" description="Ricin B lectin" evidence="3">
    <location>
        <begin position="272"/>
        <end position="398"/>
    </location>
</feature>
<dbReference type="InterPro" id="IPR035992">
    <property type="entry name" value="Ricin_B-like_lectins"/>
</dbReference>
<dbReference type="RefSeq" id="WP_394316602.1">
    <property type="nucleotide sequence ID" value="NZ_JBHMQV010000001.1"/>
</dbReference>
<dbReference type="Pfam" id="PF00652">
    <property type="entry name" value="Ricin_B_lectin"/>
    <property type="match status" value="1"/>
</dbReference>
<sequence length="406" mass="43212">MRDIPRWPRRGAGALVGLLATVLLGALSLVTAPSASATGALCDQYGSAPVSGGTYIVQNNEWGDTIGQCVNAFDGGFTYTSGYHNLPGSPKPAGYPSIYAGCHWGNCSSGNGLPQQVSSFTNPQSHVDFTTTGDGQWDAAYDIWFDTNAHPSGQNNGTELMIWANHAGPPTPYGRQVGTVWLEGANWDVWYGPQSSTTDGVTITWNTVSYVRQQPVDSLTVNIKDFTNDSKARGYLQPSWYMTSVQAGFEPWVGGPGLGVRNFSYTPDGSASTGSAIVGRQSGRCLDLSEWGSTDGTPVQLWDCSGDWNQRWTEAGSTVVNPHTGKCLDVSGGAGANGTRVQLWTCNGTGAQQWRFNPNGTLTNPPSGKCLDAGGSANGSLLQIWDCWATANQLWSHPNPLRGSRT</sequence>
<dbReference type="EMBL" id="JBHMQV010000001">
    <property type="protein sequence ID" value="MFC0842782.1"/>
    <property type="molecule type" value="Genomic_DNA"/>
</dbReference>
<proteinExistence type="inferred from homology"/>
<dbReference type="CDD" id="cd23418">
    <property type="entry name" value="beta-trefoil_Ricin_XLN-like"/>
    <property type="match status" value="1"/>
</dbReference>
<evidence type="ECO:0000256" key="1">
    <source>
        <dbReference type="ARBA" id="ARBA00005519"/>
    </source>
</evidence>
<dbReference type="InterPro" id="IPR002594">
    <property type="entry name" value="GH12"/>
</dbReference>
<evidence type="ECO:0000256" key="2">
    <source>
        <dbReference type="RuleBase" id="RU361163"/>
    </source>
</evidence>
<dbReference type="Proteomes" id="UP001589887">
    <property type="component" value="Unassembled WGS sequence"/>
</dbReference>